<proteinExistence type="predicted"/>
<keyword evidence="2" id="KW-1185">Reference proteome</keyword>
<name>A0ABP1B0K9_9BRYO</name>
<accession>A0ABP1B0K9</accession>
<dbReference type="Proteomes" id="UP001497522">
    <property type="component" value="Chromosome 18"/>
</dbReference>
<evidence type="ECO:0000313" key="1">
    <source>
        <dbReference type="EMBL" id="CAK9868421.1"/>
    </source>
</evidence>
<dbReference type="EMBL" id="OZ023719">
    <property type="protein sequence ID" value="CAK9868421.1"/>
    <property type="molecule type" value="Genomic_DNA"/>
</dbReference>
<reference evidence="1" key="1">
    <citation type="submission" date="2024-03" db="EMBL/GenBank/DDBJ databases">
        <authorList>
            <consortium name="ELIXIR-Norway"/>
            <consortium name="Elixir Norway"/>
        </authorList>
    </citation>
    <scope>NUCLEOTIDE SEQUENCE</scope>
</reference>
<organism evidence="1 2">
    <name type="scientific">Sphagnum jensenii</name>
    <dbReference type="NCBI Taxonomy" id="128206"/>
    <lineage>
        <taxon>Eukaryota</taxon>
        <taxon>Viridiplantae</taxon>
        <taxon>Streptophyta</taxon>
        <taxon>Embryophyta</taxon>
        <taxon>Bryophyta</taxon>
        <taxon>Sphagnophytina</taxon>
        <taxon>Sphagnopsida</taxon>
        <taxon>Sphagnales</taxon>
        <taxon>Sphagnaceae</taxon>
        <taxon>Sphagnum</taxon>
    </lineage>
</organism>
<protein>
    <submittedName>
        <fullName evidence="1">Uncharacterized protein</fullName>
    </submittedName>
</protein>
<gene>
    <name evidence="1" type="ORF">CSSPJE1EN2_LOCUS11380</name>
</gene>
<evidence type="ECO:0000313" key="2">
    <source>
        <dbReference type="Proteomes" id="UP001497522"/>
    </source>
</evidence>
<sequence length="106" mass="11772">MAQDVLRHVYSATLSCCNQNIVDGPLISGFDSDSSDSFDAFKKPRSQFIWCPVSIGCRGPGADLLRLVVVQQECRRVVSCLPLHPDPFPRILQLVMFARISGFQDS</sequence>